<name>A0A2H1FIM9_9ARCH</name>
<gene>
    <name evidence="1" type="ORF">NCS_30460</name>
</gene>
<organism evidence="1 2">
    <name type="scientific">Candidatus Nitrosotalea okcheonensis</name>
    <dbReference type="NCBI Taxonomy" id="1903276"/>
    <lineage>
        <taxon>Archaea</taxon>
        <taxon>Nitrososphaerota</taxon>
        <taxon>Nitrososphaeria</taxon>
        <taxon>Nitrosotaleales</taxon>
        <taxon>Nitrosotaleaceae</taxon>
        <taxon>Nitrosotalea</taxon>
    </lineage>
</organism>
<protein>
    <submittedName>
        <fullName evidence="1">Uncharacterized protein</fullName>
    </submittedName>
</protein>
<keyword evidence="2" id="KW-1185">Reference proteome</keyword>
<reference evidence="2" key="1">
    <citation type="submission" date="2017-03" db="EMBL/GenBank/DDBJ databases">
        <authorList>
            <person name="Herbold C."/>
        </authorList>
    </citation>
    <scope>NUCLEOTIDE SEQUENCE [LARGE SCALE GENOMIC DNA]</scope>
</reference>
<dbReference type="AlphaFoldDB" id="A0A2H1FIM9"/>
<proteinExistence type="predicted"/>
<evidence type="ECO:0000313" key="1">
    <source>
        <dbReference type="EMBL" id="SMH72620.1"/>
    </source>
</evidence>
<evidence type="ECO:0000313" key="2">
    <source>
        <dbReference type="Proteomes" id="UP000230607"/>
    </source>
</evidence>
<sequence>MKSYPDELTLDEFDDMLWTREKQFGLEEKANIEEIKKYAEKISGQIYTQVDGDQDRMYSKGLRFVNRTGIYEVVRLDGCESDNS</sequence>
<dbReference type="RefSeq" id="WP_157928357.1">
    <property type="nucleotide sequence ID" value="NZ_LT841358.1"/>
</dbReference>
<dbReference type="EMBL" id="LT841358">
    <property type="protein sequence ID" value="SMH72620.1"/>
    <property type="molecule type" value="Genomic_DNA"/>
</dbReference>
<dbReference type="Proteomes" id="UP000230607">
    <property type="component" value="Chromosome 1"/>
</dbReference>
<accession>A0A2H1FIM9</accession>